<dbReference type="Gene3D" id="3.40.50.300">
    <property type="entry name" value="P-loop containing nucleotide triphosphate hydrolases"/>
    <property type="match status" value="1"/>
</dbReference>
<evidence type="ECO:0000256" key="2">
    <source>
        <dbReference type="ARBA" id="ARBA00022614"/>
    </source>
</evidence>
<dbReference type="FunFam" id="3.40.50.300:FF:001091">
    <property type="entry name" value="Probable disease resistance protein At1g61300"/>
    <property type="match status" value="1"/>
</dbReference>
<dbReference type="InterPro" id="IPR038005">
    <property type="entry name" value="RX-like_CC"/>
</dbReference>
<evidence type="ECO:0000256" key="3">
    <source>
        <dbReference type="ARBA" id="ARBA00022737"/>
    </source>
</evidence>
<dbReference type="InterPro" id="IPR055414">
    <property type="entry name" value="LRR_R13L4/SHOC2-like"/>
</dbReference>
<dbReference type="InterPro" id="IPR044974">
    <property type="entry name" value="Disease_R_plants"/>
</dbReference>
<dbReference type="Gene3D" id="1.20.5.4130">
    <property type="match status" value="1"/>
</dbReference>
<dbReference type="Pfam" id="PF23559">
    <property type="entry name" value="WHD_DRP"/>
    <property type="match status" value="1"/>
</dbReference>
<keyword evidence="5" id="KW-0611">Plant defense</keyword>
<evidence type="ECO:0000259" key="8">
    <source>
        <dbReference type="Pfam" id="PF00931"/>
    </source>
</evidence>
<feature type="domain" description="Disease resistance R13L4/SHOC-2-like LRR" evidence="11">
    <location>
        <begin position="546"/>
        <end position="955"/>
    </location>
</feature>
<comment type="similarity">
    <text evidence="1">Belongs to the disease resistance NB-LRR family.</text>
</comment>
<keyword evidence="2" id="KW-0433">Leucine-rich repeat</keyword>
<evidence type="ECO:0000313" key="13">
    <source>
        <dbReference type="Proteomes" id="UP001497457"/>
    </source>
</evidence>
<dbReference type="GO" id="GO:0009626">
    <property type="term" value="P:plant-type hypersensitive response"/>
    <property type="evidence" value="ECO:0007669"/>
    <property type="project" value="UniProtKB-ARBA"/>
</dbReference>
<dbReference type="InterPro" id="IPR036388">
    <property type="entry name" value="WH-like_DNA-bd_sf"/>
</dbReference>
<evidence type="ECO:0000256" key="7">
    <source>
        <dbReference type="SAM" id="MobiDB-lite"/>
    </source>
</evidence>
<dbReference type="Gene3D" id="1.10.8.430">
    <property type="entry name" value="Helical domain of apoptotic protease-activating factors"/>
    <property type="match status" value="1"/>
</dbReference>
<dbReference type="InterPro" id="IPR027417">
    <property type="entry name" value="P-loop_NTPase"/>
</dbReference>
<dbReference type="GO" id="GO:0042742">
    <property type="term" value="P:defense response to bacterium"/>
    <property type="evidence" value="ECO:0007669"/>
    <property type="project" value="UniProtKB-ARBA"/>
</dbReference>
<evidence type="ECO:0000259" key="10">
    <source>
        <dbReference type="Pfam" id="PF23559"/>
    </source>
</evidence>
<dbReference type="GO" id="GO:0000166">
    <property type="term" value="F:nucleotide binding"/>
    <property type="evidence" value="ECO:0007669"/>
    <property type="project" value="UniProtKB-KW"/>
</dbReference>
<dbReference type="PANTHER" id="PTHR23155">
    <property type="entry name" value="DISEASE RESISTANCE PROTEIN RP"/>
    <property type="match status" value="1"/>
</dbReference>
<evidence type="ECO:0000259" key="11">
    <source>
        <dbReference type="Pfam" id="PF23598"/>
    </source>
</evidence>
<evidence type="ECO:0000256" key="4">
    <source>
        <dbReference type="ARBA" id="ARBA00022741"/>
    </source>
</evidence>
<evidence type="ECO:0000313" key="12">
    <source>
        <dbReference type="EMBL" id="CAL4985869.1"/>
    </source>
</evidence>
<dbReference type="InterPro" id="IPR058922">
    <property type="entry name" value="WHD_DRP"/>
</dbReference>
<dbReference type="Proteomes" id="UP001497457">
    <property type="component" value="Chromosome 23rd"/>
</dbReference>
<organism evidence="12 13">
    <name type="scientific">Urochloa decumbens</name>
    <dbReference type="NCBI Taxonomy" id="240449"/>
    <lineage>
        <taxon>Eukaryota</taxon>
        <taxon>Viridiplantae</taxon>
        <taxon>Streptophyta</taxon>
        <taxon>Embryophyta</taxon>
        <taxon>Tracheophyta</taxon>
        <taxon>Spermatophyta</taxon>
        <taxon>Magnoliopsida</taxon>
        <taxon>Liliopsida</taxon>
        <taxon>Poales</taxon>
        <taxon>Poaceae</taxon>
        <taxon>PACMAD clade</taxon>
        <taxon>Panicoideae</taxon>
        <taxon>Panicodae</taxon>
        <taxon>Paniceae</taxon>
        <taxon>Melinidinae</taxon>
        <taxon>Urochloa</taxon>
    </lineage>
</organism>
<dbReference type="Pfam" id="PF18052">
    <property type="entry name" value="Rx_N"/>
    <property type="match status" value="1"/>
</dbReference>
<feature type="domain" description="Disease resistance N-terminal" evidence="9">
    <location>
        <begin position="7"/>
        <end position="91"/>
    </location>
</feature>
<dbReference type="InterPro" id="IPR002182">
    <property type="entry name" value="NB-ARC"/>
</dbReference>
<reference evidence="13" key="1">
    <citation type="submission" date="2024-06" db="EMBL/GenBank/DDBJ databases">
        <authorList>
            <person name="Ryan C."/>
        </authorList>
    </citation>
    <scope>NUCLEOTIDE SEQUENCE [LARGE SCALE GENOMIC DNA]</scope>
</reference>
<dbReference type="InterPro" id="IPR042197">
    <property type="entry name" value="Apaf_helical"/>
</dbReference>
<keyword evidence="3" id="KW-0677">Repeat</keyword>
<keyword evidence="4" id="KW-0547">Nucleotide-binding</keyword>
<keyword evidence="6" id="KW-0175">Coiled coil</keyword>
<accession>A0ABC9AVA4</accession>
<dbReference type="CDD" id="cd14798">
    <property type="entry name" value="RX-CC_like"/>
    <property type="match status" value="1"/>
</dbReference>
<gene>
    <name evidence="12" type="ORF">URODEC1_LOCUS58139</name>
</gene>
<feature type="domain" description="Disease resistance protein winged helix" evidence="10">
    <location>
        <begin position="427"/>
        <end position="498"/>
    </location>
</feature>
<feature type="domain" description="NB-ARC" evidence="8">
    <location>
        <begin position="175"/>
        <end position="333"/>
    </location>
</feature>
<dbReference type="SUPFAM" id="SSF52540">
    <property type="entry name" value="P-loop containing nucleoside triphosphate hydrolases"/>
    <property type="match status" value="1"/>
</dbReference>
<dbReference type="PANTHER" id="PTHR23155:SF1116">
    <property type="entry name" value="OS12G0273300 PROTEIN"/>
    <property type="match status" value="1"/>
</dbReference>
<dbReference type="Gene3D" id="3.80.10.10">
    <property type="entry name" value="Ribonuclease Inhibitor"/>
    <property type="match status" value="1"/>
</dbReference>
<proteinExistence type="inferred from homology"/>
<dbReference type="PRINTS" id="PR00364">
    <property type="entry name" value="DISEASERSIST"/>
</dbReference>
<dbReference type="Gene3D" id="1.10.10.10">
    <property type="entry name" value="Winged helix-like DNA-binding domain superfamily/Winged helix DNA-binding domain"/>
    <property type="match status" value="1"/>
</dbReference>
<dbReference type="GO" id="GO:0002758">
    <property type="term" value="P:innate immune response-activating signaling pathway"/>
    <property type="evidence" value="ECO:0007669"/>
    <property type="project" value="UniProtKB-ARBA"/>
</dbReference>
<evidence type="ECO:0000259" key="9">
    <source>
        <dbReference type="Pfam" id="PF18052"/>
    </source>
</evidence>
<feature type="compositionally biased region" description="Acidic residues" evidence="7">
    <location>
        <begin position="973"/>
        <end position="982"/>
    </location>
</feature>
<dbReference type="Pfam" id="PF00931">
    <property type="entry name" value="NB-ARC"/>
    <property type="match status" value="1"/>
</dbReference>
<name>A0ABC9AVA4_9POAL</name>
<dbReference type="SUPFAM" id="SSF52047">
    <property type="entry name" value="RNI-like"/>
    <property type="match status" value="1"/>
</dbReference>
<feature type="region of interest" description="Disordered" evidence="7">
    <location>
        <begin position="965"/>
        <end position="984"/>
    </location>
</feature>
<dbReference type="InterPro" id="IPR032675">
    <property type="entry name" value="LRR_dom_sf"/>
</dbReference>
<dbReference type="FunFam" id="1.10.10.10:FF:000322">
    <property type="entry name" value="Probable disease resistance protein At1g63360"/>
    <property type="match status" value="1"/>
</dbReference>
<sequence>MDLVTGAIGSIGPKLLQLLKDEYKLQKGLRKQVKFLSDELESVHAALCKVAEVPWDQLDEQVKIWARQVREASYDMEDALDTFLVRVEGNGPPKKGKLKRALQKMGGLFSKGKARHDIAGAIEDIKTQLQEVADRRSRCKVDEIVSKPVQKTSTVDPRLGAMLKEVTQLIGINKSRDDIISMLQVDENIMKIVSIVGVGGLGKTTLAKASYDKLQSLYECTAFVSVGRNPDFVKVFKDILFYLDGTKYKDIHNTGRGVDMLIRELHQFLQNKRYFIVIDDVWEVASWKAIKLALDQRNNGSRVIITTRNQEVASEEEVYKLDPLSHDDSKRLFYIRLFGGESKCPANHPHEASGKILKKCGGVPLAIITMASLLVGKSTEYWFDVCNSPGFYRGKGNQQVEDTEWILSLSYYDLPSYLRTCLLYLSVYPEDYRIDKDALIWKWIAEGFVEKKTGTSLFERGEEYFNQLINRSMIQAVEYGYTSIVYACCVHDMVLDLIRGLADTENFVTILTDNEAKSPQNKVRRLAHQNRLMKQTQQDDHVGMAQVRSLVLCRCDIDSFVLHPCFKLLRVLELQGCGVSEGWLLDLVQLGNLLHLRYLGIRRTRGIHKLPEEIGKLKFLQVLDLQYCHIEVLPVGICQLTQLVCLRGGINTTRMPDGLILTKMTSLEKLQYISIANLDEKSQRQFVKDLSSLSEARALNITCSFKGTVQLDLLQSLGNLHKLQHLCLLSALDSGKAATRDWDTAVLPQHLRSLSLPDMQFPRLPSCISPAHLSSLNYLLLCVGEMDEAGLRALGGLPELHYLRLRTLDSSMASSATVANITAGDAFFQKLRCCDVYGWMVQLVLNEDSTSVSFTICNRKGARSIVGRSKTEDESSRSVAPLPVMPNLQNLYLSVPASALYKDGNGGCDNLGLECLPSLRTVEVFLDCDGASADDVEKAEGELRKAAQLHPNGPIIRINRYLEEKMMGQSTDQENEQPDQQECDVSLAGDEVAVTASRGDDPATPSC</sequence>
<evidence type="ECO:0000256" key="6">
    <source>
        <dbReference type="ARBA" id="ARBA00023054"/>
    </source>
</evidence>
<dbReference type="EMBL" id="OZ075133">
    <property type="protein sequence ID" value="CAL4985869.1"/>
    <property type="molecule type" value="Genomic_DNA"/>
</dbReference>
<evidence type="ECO:0000256" key="5">
    <source>
        <dbReference type="ARBA" id="ARBA00022821"/>
    </source>
</evidence>
<keyword evidence="13" id="KW-1185">Reference proteome</keyword>
<dbReference type="AlphaFoldDB" id="A0ABC9AVA4"/>
<protein>
    <submittedName>
        <fullName evidence="12">Uncharacterized protein</fullName>
    </submittedName>
</protein>
<dbReference type="InterPro" id="IPR041118">
    <property type="entry name" value="Rx_N"/>
</dbReference>
<evidence type="ECO:0000256" key="1">
    <source>
        <dbReference type="ARBA" id="ARBA00008894"/>
    </source>
</evidence>
<reference evidence="12 13" key="2">
    <citation type="submission" date="2024-10" db="EMBL/GenBank/DDBJ databases">
        <authorList>
            <person name="Ryan C."/>
        </authorList>
    </citation>
    <scope>NUCLEOTIDE SEQUENCE [LARGE SCALE GENOMIC DNA]</scope>
</reference>
<dbReference type="Pfam" id="PF23598">
    <property type="entry name" value="LRR_14"/>
    <property type="match status" value="1"/>
</dbReference>